<reference evidence="2" key="1">
    <citation type="submission" date="2023-12" db="EMBL/GenBank/DDBJ databases">
        <title>Genome assembly of Anisodus tanguticus.</title>
        <authorList>
            <person name="Wang Y.-J."/>
        </authorList>
    </citation>
    <scope>NUCLEOTIDE SEQUENCE</scope>
    <source>
        <strain evidence="2">KB-2021</strain>
        <tissue evidence="2">Leaf</tissue>
    </source>
</reference>
<dbReference type="AlphaFoldDB" id="A0AAE1VM46"/>
<sequence>MAIGIGDHLFYLTSGDEKWTRLEDFSRRIADIIVYKGNFYVVDQYGETIKYDPSLFNETKISSTLKYDSNKILAVLRRKLHLLFKWRYNCGHLGGVAAKYYDDDFEDDFTACCGGGPIHDY</sequence>
<gene>
    <name evidence="2" type="ORF">RND71_016378</name>
</gene>
<dbReference type="Pfam" id="PF03478">
    <property type="entry name" value="Beta-prop_KIB1-4"/>
    <property type="match status" value="1"/>
</dbReference>
<comment type="caution">
    <text evidence="2">The sequence shown here is derived from an EMBL/GenBank/DDBJ whole genome shotgun (WGS) entry which is preliminary data.</text>
</comment>
<proteinExistence type="predicted"/>
<dbReference type="EMBL" id="JAVYJV010000008">
    <property type="protein sequence ID" value="KAK4365020.1"/>
    <property type="molecule type" value="Genomic_DNA"/>
</dbReference>
<feature type="domain" description="KIB1-4 beta-propeller" evidence="1">
    <location>
        <begin position="8"/>
        <end position="54"/>
    </location>
</feature>
<protein>
    <recommendedName>
        <fullName evidence="1">KIB1-4 beta-propeller domain-containing protein</fullName>
    </recommendedName>
</protein>
<keyword evidence="3" id="KW-1185">Reference proteome</keyword>
<dbReference type="Proteomes" id="UP001291623">
    <property type="component" value="Unassembled WGS sequence"/>
</dbReference>
<organism evidence="2 3">
    <name type="scientific">Anisodus tanguticus</name>
    <dbReference type="NCBI Taxonomy" id="243964"/>
    <lineage>
        <taxon>Eukaryota</taxon>
        <taxon>Viridiplantae</taxon>
        <taxon>Streptophyta</taxon>
        <taxon>Embryophyta</taxon>
        <taxon>Tracheophyta</taxon>
        <taxon>Spermatophyta</taxon>
        <taxon>Magnoliopsida</taxon>
        <taxon>eudicotyledons</taxon>
        <taxon>Gunneridae</taxon>
        <taxon>Pentapetalae</taxon>
        <taxon>asterids</taxon>
        <taxon>lamiids</taxon>
        <taxon>Solanales</taxon>
        <taxon>Solanaceae</taxon>
        <taxon>Solanoideae</taxon>
        <taxon>Hyoscyameae</taxon>
        <taxon>Anisodus</taxon>
    </lineage>
</organism>
<dbReference type="InterPro" id="IPR005174">
    <property type="entry name" value="KIB1-4_b-propeller"/>
</dbReference>
<accession>A0AAE1VM46</accession>
<evidence type="ECO:0000259" key="1">
    <source>
        <dbReference type="Pfam" id="PF03478"/>
    </source>
</evidence>
<name>A0AAE1VM46_9SOLA</name>
<evidence type="ECO:0000313" key="3">
    <source>
        <dbReference type="Proteomes" id="UP001291623"/>
    </source>
</evidence>
<evidence type="ECO:0000313" key="2">
    <source>
        <dbReference type="EMBL" id="KAK4365020.1"/>
    </source>
</evidence>